<evidence type="ECO:0000256" key="2">
    <source>
        <dbReference type="ARBA" id="ARBA00022801"/>
    </source>
</evidence>
<dbReference type="InterPro" id="IPR000086">
    <property type="entry name" value="NUDIX_hydrolase_dom"/>
</dbReference>
<dbReference type="Proteomes" id="UP000177081">
    <property type="component" value="Unassembled WGS sequence"/>
</dbReference>
<evidence type="ECO:0000256" key="1">
    <source>
        <dbReference type="ARBA" id="ARBA00001946"/>
    </source>
</evidence>
<dbReference type="PRINTS" id="PR00502">
    <property type="entry name" value="NUDIXFAMILY"/>
</dbReference>
<gene>
    <name evidence="5" type="ORF">A3A32_03845</name>
</gene>
<dbReference type="CDD" id="cd02883">
    <property type="entry name" value="NUDIX_Hydrolase"/>
    <property type="match status" value="1"/>
</dbReference>
<sequence length="138" mass="15879">MEGASQRKCEARSAGAVIRKGNKILLIDRSFFPLGWACPAGHVKKGEKPADGMRREIKEETGLAVVAPRLLISRKHIKNKCVKGSAFHDWWVFECRARGKLKIAKREGKDIGWFSPEEIKTLELEPIWRLWFRRLKII</sequence>
<proteinExistence type="inferred from homology"/>
<dbReference type="GO" id="GO:0016787">
    <property type="term" value="F:hydrolase activity"/>
    <property type="evidence" value="ECO:0007669"/>
    <property type="project" value="UniProtKB-KW"/>
</dbReference>
<evidence type="ECO:0000259" key="4">
    <source>
        <dbReference type="PROSITE" id="PS51462"/>
    </source>
</evidence>
<feature type="domain" description="Nudix hydrolase" evidence="4">
    <location>
        <begin position="9"/>
        <end position="136"/>
    </location>
</feature>
<dbReference type="InterPro" id="IPR015797">
    <property type="entry name" value="NUDIX_hydrolase-like_dom_sf"/>
</dbReference>
<reference evidence="5 6" key="1">
    <citation type="journal article" date="2016" name="Nat. Commun.">
        <title>Thousands of microbial genomes shed light on interconnected biogeochemical processes in an aquifer system.</title>
        <authorList>
            <person name="Anantharaman K."/>
            <person name="Brown C.T."/>
            <person name="Hug L.A."/>
            <person name="Sharon I."/>
            <person name="Castelle C.J."/>
            <person name="Probst A.J."/>
            <person name="Thomas B.C."/>
            <person name="Singh A."/>
            <person name="Wilkins M.J."/>
            <person name="Karaoz U."/>
            <person name="Brodie E.L."/>
            <person name="Williams K.H."/>
            <person name="Hubbard S.S."/>
            <person name="Banfield J.F."/>
        </authorList>
    </citation>
    <scope>NUCLEOTIDE SEQUENCE [LARGE SCALE GENOMIC DNA]</scope>
</reference>
<evidence type="ECO:0000256" key="3">
    <source>
        <dbReference type="RuleBase" id="RU003476"/>
    </source>
</evidence>
<accession>A0A1G2RT69</accession>
<comment type="cofactor">
    <cofactor evidence="1">
        <name>Mg(2+)</name>
        <dbReference type="ChEBI" id="CHEBI:18420"/>
    </cofactor>
</comment>
<dbReference type="SUPFAM" id="SSF55811">
    <property type="entry name" value="Nudix"/>
    <property type="match status" value="1"/>
</dbReference>
<evidence type="ECO:0000313" key="5">
    <source>
        <dbReference type="EMBL" id="OHA75658.1"/>
    </source>
</evidence>
<dbReference type="Gene3D" id="3.90.79.10">
    <property type="entry name" value="Nucleoside Triphosphate Pyrophosphohydrolase"/>
    <property type="match status" value="1"/>
</dbReference>
<protein>
    <recommendedName>
        <fullName evidence="4">Nudix hydrolase domain-containing protein</fullName>
    </recommendedName>
</protein>
<comment type="similarity">
    <text evidence="3">Belongs to the Nudix hydrolase family.</text>
</comment>
<organism evidence="5 6">
    <name type="scientific">Candidatus Wildermuthbacteria bacterium RIFCSPLOWO2_01_FULL_48_35</name>
    <dbReference type="NCBI Taxonomy" id="1802463"/>
    <lineage>
        <taxon>Bacteria</taxon>
        <taxon>Candidatus Wildermuthiibacteriota</taxon>
    </lineage>
</organism>
<dbReference type="Pfam" id="PF00293">
    <property type="entry name" value="NUDIX"/>
    <property type="match status" value="1"/>
</dbReference>
<name>A0A1G2RT69_9BACT</name>
<dbReference type="InterPro" id="IPR020476">
    <property type="entry name" value="Nudix_hydrolase"/>
</dbReference>
<dbReference type="PROSITE" id="PS51462">
    <property type="entry name" value="NUDIX"/>
    <property type="match status" value="1"/>
</dbReference>
<keyword evidence="2 3" id="KW-0378">Hydrolase</keyword>
<dbReference type="EMBL" id="MHUI01000007">
    <property type="protein sequence ID" value="OHA75658.1"/>
    <property type="molecule type" value="Genomic_DNA"/>
</dbReference>
<dbReference type="InterPro" id="IPR020084">
    <property type="entry name" value="NUDIX_hydrolase_CS"/>
</dbReference>
<dbReference type="PANTHER" id="PTHR43046:SF14">
    <property type="entry name" value="MUTT_NUDIX FAMILY PROTEIN"/>
    <property type="match status" value="1"/>
</dbReference>
<dbReference type="AlphaFoldDB" id="A0A1G2RT69"/>
<dbReference type="PANTHER" id="PTHR43046">
    <property type="entry name" value="GDP-MANNOSE MANNOSYL HYDROLASE"/>
    <property type="match status" value="1"/>
</dbReference>
<dbReference type="PROSITE" id="PS00893">
    <property type="entry name" value="NUDIX_BOX"/>
    <property type="match status" value="1"/>
</dbReference>
<evidence type="ECO:0000313" key="6">
    <source>
        <dbReference type="Proteomes" id="UP000177081"/>
    </source>
</evidence>
<comment type="caution">
    <text evidence="5">The sequence shown here is derived from an EMBL/GenBank/DDBJ whole genome shotgun (WGS) entry which is preliminary data.</text>
</comment>